<dbReference type="EMBL" id="CP031423">
    <property type="protein sequence ID" value="AZS37455.1"/>
    <property type="molecule type" value="Genomic_DNA"/>
</dbReference>
<keyword evidence="3" id="KW-0472">Membrane</keyword>
<dbReference type="GO" id="GO:0016491">
    <property type="term" value="F:oxidoreductase activity"/>
    <property type="evidence" value="ECO:0007669"/>
    <property type="project" value="UniProtKB-KW"/>
</dbReference>
<evidence type="ECO:0000313" key="4">
    <source>
        <dbReference type="EMBL" id="AZS37455.1"/>
    </source>
</evidence>
<sequence>MAETTNGRGIAVVTGGSAGLGRAVSRELARRGWDVAVLARGQDGIDATVAEVQRIGRRSIGVSVDVADSTGVEDAAQRVEDELGPISLWVNNAMTGTISEFLDTAVADFERATAVTYLGCVNGTRAALSRMVPRNRGHVIQIGSALAHRGIPLQAAYCGAKHAIHGFTDAVVSELTHDKSKVAVSIVDMPALNTTQFGWVKSAFPEHPQPVPPIFQPEVGARAVADVADTPRRRTWVGISTVETILGARFAGRFLDWYLAKAAYQGQLAPDKPRSTVAPNLYEPVPGDAGAHGVFDDKARTDSVQTWAIRHRRALAAAGSAVVGAAAVAGAALVRGRS</sequence>
<evidence type="ECO:0000256" key="1">
    <source>
        <dbReference type="ARBA" id="ARBA00006484"/>
    </source>
</evidence>
<organism evidence="4 5">
    <name type="scientific">Microbacterium lemovicicum</name>
    <dbReference type="NCBI Taxonomy" id="1072463"/>
    <lineage>
        <taxon>Bacteria</taxon>
        <taxon>Bacillati</taxon>
        <taxon>Actinomycetota</taxon>
        <taxon>Actinomycetes</taxon>
        <taxon>Micrococcales</taxon>
        <taxon>Microbacteriaceae</taxon>
        <taxon>Microbacterium</taxon>
    </lineage>
</organism>
<dbReference type="Gene3D" id="3.40.50.720">
    <property type="entry name" value="NAD(P)-binding Rossmann-like Domain"/>
    <property type="match status" value="1"/>
</dbReference>
<dbReference type="RefSeq" id="WP_127096007.1">
    <property type="nucleotide sequence ID" value="NZ_CP031423.1"/>
</dbReference>
<dbReference type="Proteomes" id="UP000276888">
    <property type="component" value="Chromosome"/>
</dbReference>
<dbReference type="EC" id="1.-.-.-" evidence="4"/>
<feature type="transmembrane region" description="Helical" evidence="3">
    <location>
        <begin position="314"/>
        <end position="334"/>
    </location>
</feature>
<dbReference type="InterPro" id="IPR036291">
    <property type="entry name" value="NAD(P)-bd_dom_sf"/>
</dbReference>
<keyword evidence="3" id="KW-1133">Transmembrane helix</keyword>
<comment type="similarity">
    <text evidence="1">Belongs to the short-chain dehydrogenases/reductases (SDR) family.</text>
</comment>
<dbReference type="SUPFAM" id="SSF51735">
    <property type="entry name" value="NAD(P)-binding Rossmann-fold domains"/>
    <property type="match status" value="1"/>
</dbReference>
<accession>A0A3Q9IYX7</accession>
<keyword evidence="2 4" id="KW-0560">Oxidoreductase</keyword>
<name>A0A3Q9IYX7_9MICO</name>
<dbReference type="AlphaFoldDB" id="A0A3Q9IYX7"/>
<evidence type="ECO:0000256" key="3">
    <source>
        <dbReference type="SAM" id="Phobius"/>
    </source>
</evidence>
<reference evidence="4 5" key="1">
    <citation type="submission" date="2018-08" db="EMBL/GenBank/DDBJ databases">
        <title>Microbacterium lemovicicum sp. nov., a bacterium isolated from a natural uranium-rich soil.</title>
        <authorList>
            <person name="ORTET P."/>
        </authorList>
    </citation>
    <scope>NUCLEOTIDE SEQUENCE [LARGE SCALE GENOMIC DNA]</scope>
    <source>
        <strain evidence="4 5">Viu22</strain>
    </source>
</reference>
<keyword evidence="3" id="KW-0812">Transmembrane</keyword>
<dbReference type="OrthoDB" id="151996at2"/>
<dbReference type="PANTHER" id="PTHR44196">
    <property type="entry name" value="DEHYDROGENASE/REDUCTASE SDR FAMILY MEMBER 7B"/>
    <property type="match status" value="1"/>
</dbReference>
<protein>
    <submittedName>
        <fullName evidence="4">Putative oxidoreductase EphD</fullName>
        <ecNumber evidence="4">1.-.-.-</ecNumber>
    </submittedName>
</protein>
<dbReference type="Pfam" id="PF00106">
    <property type="entry name" value="adh_short"/>
    <property type="match status" value="1"/>
</dbReference>
<proteinExistence type="inferred from homology"/>
<dbReference type="KEGG" id="mlv:CVS47_02092"/>
<evidence type="ECO:0000256" key="2">
    <source>
        <dbReference type="ARBA" id="ARBA00023002"/>
    </source>
</evidence>
<gene>
    <name evidence="4" type="primary">ephD</name>
    <name evidence="4" type="ORF">CVS47_02092</name>
</gene>
<dbReference type="InterPro" id="IPR002347">
    <property type="entry name" value="SDR_fam"/>
</dbReference>
<dbReference type="PRINTS" id="PR00081">
    <property type="entry name" value="GDHRDH"/>
</dbReference>
<dbReference type="NCBIfam" id="NF005495">
    <property type="entry name" value="PRK07109.1"/>
    <property type="match status" value="1"/>
</dbReference>
<dbReference type="PANTHER" id="PTHR44196:SF1">
    <property type="entry name" value="DEHYDROGENASE_REDUCTASE SDR FAMILY MEMBER 7B"/>
    <property type="match status" value="1"/>
</dbReference>
<keyword evidence="5" id="KW-1185">Reference proteome</keyword>
<evidence type="ECO:0000313" key="5">
    <source>
        <dbReference type="Proteomes" id="UP000276888"/>
    </source>
</evidence>
<dbReference type="GO" id="GO:0016020">
    <property type="term" value="C:membrane"/>
    <property type="evidence" value="ECO:0007669"/>
    <property type="project" value="TreeGrafter"/>
</dbReference>